<dbReference type="InterPro" id="IPR002123">
    <property type="entry name" value="Plipid/glycerol_acylTrfase"/>
</dbReference>
<dbReference type="EMBL" id="BROH01000004">
    <property type="protein sequence ID" value="GKY87928.1"/>
    <property type="molecule type" value="Genomic_DNA"/>
</dbReference>
<dbReference type="GO" id="GO:0016746">
    <property type="term" value="F:acyltransferase activity"/>
    <property type="evidence" value="ECO:0007669"/>
    <property type="project" value="UniProtKB-KW"/>
</dbReference>
<dbReference type="CDD" id="cd07989">
    <property type="entry name" value="LPLAT_AGPAT-like"/>
    <property type="match status" value="1"/>
</dbReference>
<comment type="caution">
    <text evidence="10">The sequence shown here is derived from an EMBL/GenBank/DDBJ whole genome shotgun (WGS) entry which is preliminary data.</text>
</comment>
<keyword evidence="6 8" id="KW-0472">Membrane</keyword>
<keyword evidence="2" id="KW-0808">Transferase</keyword>
<dbReference type="SMART" id="SM00563">
    <property type="entry name" value="PlsC"/>
    <property type="match status" value="1"/>
</dbReference>
<evidence type="ECO:0000256" key="1">
    <source>
        <dbReference type="ARBA" id="ARBA00004370"/>
    </source>
</evidence>
<organism evidence="10 11">
    <name type="scientific">Sinisalibacter aestuarii</name>
    <dbReference type="NCBI Taxonomy" id="2949426"/>
    <lineage>
        <taxon>Bacteria</taxon>
        <taxon>Pseudomonadati</taxon>
        <taxon>Pseudomonadota</taxon>
        <taxon>Alphaproteobacteria</taxon>
        <taxon>Rhodobacterales</taxon>
        <taxon>Roseobacteraceae</taxon>
        <taxon>Sinisalibacter</taxon>
    </lineage>
</organism>
<keyword evidence="5" id="KW-0443">Lipid metabolism</keyword>
<feature type="transmembrane region" description="Helical" evidence="8">
    <location>
        <begin position="24"/>
        <end position="47"/>
    </location>
</feature>
<evidence type="ECO:0000256" key="3">
    <source>
        <dbReference type="ARBA" id="ARBA00022692"/>
    </source>
</evidence>
<keyword evidence="7 10" id="KW-0012">Acyltransferase</keyword>
<dbReference type="Pfam" id="PF01553">
    <property type="entry name" value="Acyltransferase"/>
    <property type="match status" value="1"/>
</dbReference>
<accession>A0ABQ5LT55</accession>
<protein>
    <submittedName>
        <fullName evidence="10">1-acyl-sn-glycerol-3-phosphate acyltransferase</fullName>
    </submittedName>
</protein>
<evidence type="ECO:0000256" key="4">
    <source>
        <dbReference type="ARBA" id="ARBA00022989"/>
    </source>
</evidence>
<name>A0ABQ5LT55_9RHOB</name>
<dbReference type="PANTHER" id="PTHR23063:SF52">
    <property type="entry name" value="LYSOPHOSPHATIDYLCHOLINE ACYLTRANSFERASE"/>
    <property type="match status" value="1"/>
</dbReference>
<keyword evidence="4 8" id="KW-1133">Transmembrane helix</keyword>
<feature type="domain" description="Phospholipid/glycerol acyltransferase" evidence="9">
    <location>
        <begin position="91"/>
        <end position="206"/>
    </location>
</feature>
<evidence type="ECO:0000256" key="2">
    <source>
        <dbReference type="ARBA" id="ARBA00022679"/>
    </source>
</evidence>
<evidence type="ECO:0000313" key="11">
    <source>
        <dbReference type="Proteomes" id="UP001144205"/>
    </source>
</evidence>
<keyword evidence="3 8" id="KW-0812">Transmembrane</keyword>
<gene>
    <name evidence="10" type="ORF">STA1M1_17970</name>
</gene>
<sequence>MSVVWNDGSTPEQVRITPLGWLRAVLRGVLILVVILSGLVLMLFLRLIEKPVFGVNRPVTPWITQAVCTLTLRILGLKLRLSGEQMTRRKGAVVANHASWLDIFVLNARKRVYFVAKAEVAGWPGVSWLAKATGTVFINRDRREAGAQVRLFRERLGAGHKLLFFPEGTSTDSRRVLPFKTTLFAAFFDEGLRSFMHIQPVTVLYRAPAGRDARFYGWWGSQPMGPHLLKVLAEARNGEVELVYHEPVQVSEFEDRKALAAYCERVVRDPLDLELAKAAE</sequence>
<evidence type="ECO:0000259" key="9">
    <source>
        <dbReference type="SMART" id="SM00563"/>
    </source>
</evidence>
<reference evidence="10" key="1">
    <citation type="journal article" date="2023" name="Int. J. Syst. Evol. Microbiol.">
        <title>Sinisalibacter aestuarii sp. nov., isolated from estuarine sediment of the Arakawa River.</title>
        <authorList>
            <person name="Arafat S.T."/>
            <person name="Hirano S."/>
            <person name="Sato A."/>
            <person name="Takeuchi K."/>
            <person name="Yasuda T."/>
            <person name="Terahara T."/>
            <person name="Hamada M."/>
            <person name="Kobayashi T."/>
        </authorList>
    </citation>
    <scope>NUCLEOTIDE SEQUENCE</scope>
    <source>
        <strain evidence="10">B-399</strain>
    </source>
</reference>
<evidence type="ECO:0000256" key="5">
    <source>
        <dbReference type="ARBA" id="ARBA00023098"/>
    </source>
</evidence>
<evidence type="ECO:0000256" key="7">
    <source>
        <dbReference type="ARBA" id="ARBA00023315"/>
    </source>
</evidence>
<evidence type="ECO:0000256" key="6">
    <source>
        <dbReference type="ARBA" id="ARBA00023136"/>
    </source>
</evidence>
<evidence type="ECO:0000256" key="8">
    <source>
        <dbReference type="SAM" id="Phobius"/>
    </source>
</evidence>
<dbReference type="SUPFAM" id="SSF69593">
    <property type="entry name" value="Glycerol-3-phosphate (1)-acyltransferase"/>
    <property type="match status" value="1"/>
</dbReference>
<proteinExistence type="predicted"/>
<comment type="subcellular location">
    <subcellularLocation>
        <location evidence="1">Membrane</location>
    </subcellularLocation>
</comment>
<dbReference type="RefSeq" id="WP_281841915.1">
    <property type="nucleotide sequence ID" value="NZ_BROH01000004.1"/>
</dbReference>
<dbReference type="Proteomes" id="UP001144205">
    <property type="component" value="Unassembled WGS sequence"/>
</dbReference>
<evidence type="ECO:0000313" key="10">
    <source>
        <dbReference type="EMBL" id="GKY87928.1"/>
    </source>
</evidence>
<dbReference type="PANTHER" id="PTHR23063">
    <property type="entry name" value="PHOSPHOLIPID ACYLTRANSFERASE"/>
    <property type="match status" value="1"/>
</dbReference>
<keyword evidence="11" id="KW-1185">Reference proteome</keyword>